<keyword evidence="2" id="KW-1133">Transmembrane helix</keyword>
<evidence type="ECO:0000313" key="3">
    <source>
        <dbReference type="EMBL" id="CAF5219263.1"/>
    </source>
</evidence>
<feature type="transmembrane region" description="Helical" evidence="2">
    <location>
        <begin position="46"/>
        <end position="67"/>
    </location>
</feature>
<evidence type="ECO:0000256" key="2">
    <source>
        <dbReference type="SAM" id="Phobius"/>
    </source>
</evidence>
<feature type="non-terminal residue" evidence="3">
    <location>
        <position position="1"/>
    </location>
</feature>
<protein>
    <submittedName>
        <fullName evidence="3">Uncharacterized protein</fullName>
    </submittedName>
</protein>
<feature type="compositionally biased region" description="Polar residues" evidence="1">
    <location>
        <begin position="24"/>
        <end position="35"/>
    </location>
</feature>
<dbReference type="EMBL" id="CAJOBJ010362930">
    <property type="protein sequence ID" value="CAF5219263.1"/>
    <property type="molecule type" value="Genomic_DNA"/>
</dbReference>
<evidence type="ECO:0000313" key="4">
    <source>
        <dbReference type="Proteomes" id="UP000681720"/>
    </source>
</evidence>
<keyword evidence="2" id="KW-0472">Membrane</keyword>
<dbReference type="Proteomes" id="UP000681720">
    <property type="component" value="Unassembled WGS sequence"/>
</dbReference>
<accession>A0A8S3JQ29</accession>
<reference evidence="3" key="1">
    <citation type="submission" date="2021-02" db="EMBL/GenBank/DDBJ databases">
        <authorList>
            <person name="Nowell W R."/>
        </authorList>
    </citation>
    <scope>NUCLEOTIDE SEQUENCE</scope>
</reference>
<dbReference type="AlphaFoldDB" id="A0A8S3JQ29"/>
<feature type="region of interest" description="Disordered" evidence="1">
    <location>
        <begin position="1"/>
        <end position="35"/>
    </location>
</feature>
<comment type="caution">
    <text evidence="3">The sequence shown here is derived from an EMBL/GenBank/DDBJ whole genome shotgun (WGS) entry which is preliminary data.</text>
</comment>
<organism evidence="3 4">
    <name type="scientific">Rotaria magnacalcarata</name>
    <dbReference type="NCBI Taxonomy" id="392030"/>
    <lineage>
        <taxon>Eukaryota</taxon>
        <taxon>Metazoa</taxon>
        <taxon>Spiralia</taxon>
        <taxon>Gnathifera</taxon>
        <taxon>Rotifera</taxon>
        <taxon>Eurotatoria</taxon>
        <taxon>Bdelloidea</taxon>
        <taxon>Philodinida</taxon>
        <taxon>Philodinidae</taxon>
        <taxon>Rotaria</taxon>
    </lineage>
</organism>
<proteinExistence type="predicted"/>
<name>A0A8S3JQ29_9BILA</name>
<sequence length="78" mass="8881">HTYQLESSEERRKEDRTGILPSAPTANMGSDNNITSKPKGWSVLKIFAIVALLIITILVGVGILFYMKQRRYHSSRLY</sequence>
<keyword evidence="2" id="KW-0812">Transmembrane</keyword>
<gene>
    <name evidence="3" type="ORF">GIL414_LOCUS83388</name>
</gene>
<feature type="compositionally biased region" description="Basic and acidic residues" evidence="1">
    <location>
        <begin position="8"/>
        <end position="17"/>
    </location>
</feature>
<evidence type="ECO:0000256" key="1">
    <source>
        <dbReference type="SAM" id="MobiDB-lite"/>
    </source>
</evidence>